<evidence type="ECO:0008006" key="5">
    <source>
        <dbReference type="Google" id="ProtNLM"/>
    </source>
</evidence>
<dbReference type="EMBL" id="OBQD01000005">
    <property type="protein sequence ID" value="SOC38149.1"/>
    <property type="molecule type" value="Genomic_DNA"/>
</dbReference>
<organism evidence="3 4">
    <name type="scientific">Rhizobium subbaraonis</name>
    <dbReference type="NCBI Taxonomy" id="908946"/>
    <lineage>
        <taxon>Bacteria</taxon>
        <taxon>Pseudomonadati</taxon>
        <taxon>Pseudomonadota</taxon>
        <taxon>Alphaproteobacteria</taxon>
        <taxon>Hyphomicrobiales</taxon>
        <taxon>Rhizobiaceae</taxon>
        <taxon>Rhizobium/Agrobacterium group</taxon>
        <taxon>Rhizobium</taxon>
    </lineage>
</organism>
<keyword evidence="4" id="KW-1185">Reference proteome</keyword>
<dbReference type="RefSeq" id="WP_097138128.1">
    <property type="nucleotide sequence ID" value="NZ_OBQD01000005.1"/>
</dbReference>
<feature type="signal peptide" evidence="2">
    <location>
        <begin position="1"/>
        <end position="20"/>
    </location>
</feature>
<evidence type="ECO:0000256" key="1">
    <source>
        <dbReference type="SAM" id="MobiDB-lite"/>
    </source>
</evidence>
<protein>
    <recommendedName>
        <fullName evidence="5">Lipoprotein</fullName>
    </recommendedName>
</protein>
<sequence length="54" mass="5637">MTYRSSFVALALALMTLAGCATSGADNTTYSQYQGPSPDAEVNGMRTGTLNAPY</sequence>
<reference evidence="3 4" key="1">
    <citation type="submission" date="2017-08" db="EMBL/GenBank/DDBJ databases">
        <authorList>
            <person name="de Groot N.N."/>
        </authorList>
    </citation>
    <scope>NUCLEOTIDE SEQUENCE [LARGE SCALE GENOMIC DNA]</scope>
    <source>
        <strain evidence="3 4">JC85</strain>
    </source>
</reference>
<gene>
    <name evidence="3" type="ORF">SAMN05892877_10524</name>
</gene>
<dbReference type="PROSITE" id="PS51257">
    <property type="entry name" value="PROKAR_LIPOPROTEIN"/>
    <property type="match status" value="1"/>
</dbReference>
<evidence type="ECO:0000313" key="4">
    <source>
        <dbReference type="Proteomes" id="UP000219167"/>
    </source>
</evidence>
<proteinExistence type="predicted"/>
<evidence type="ECO:0000256" key="2">
    <source>
        <dbReference type="SAM" id="SignalP"/>
    </source>
</evidence>
<feature type="chain" id="PRO_5012583414" description="Lipoprotein" evidence="2">
    <location>
        <begin position="21"/>
        <end position="54"/>
    </location>
</feature>
<accession>A0A285U8J2</accession>
<feature type="region of interest" description="Disordered" evidence="1">
    <location>
        <begin position="32"/>
        <end position="54"/>
    </location>
</feature>
<evidence type="ECO:0000313" key="3">
    <source>
        <dbReference type="EMBL" id="SOC38149.1"/>
    </source>
</evidence>
<dbReference type="Proteomes" id="UP000219167">
    <property type="component" value="Unassembled WGS sequence"/>
</dbReference>
<dbReference type="AlphaFoldDB" id="A0A285U8J2"/>
<name>A0A285U8J2_9HYPH</name>
<keyword evidence="2" id="KW-0732">Signal</keyword>